<dbReference type="PANTHER" id="PTHR24305">
    <property type="entry name" value="CYTOCHROME P450"/>
    <property type="match status" value="1"/>
</dbReference>
<feature type="binding site" description="axial binding residue" evidence="5">
    <location>
        <position position="457"/>
    </location>
    <ligand>
        <name>heme</name>
        <dbReference type="ChEBI" id="CHEBI:30413"/>
    </ligand>
    <ligandPart>
        <name>Fe</name>
        <dbReference type="ChEBI" id="CHEBI:18248"/>
    </ligandPart>
</feature>
<dbReference type="PROSITE" id="PS00086">
    <property type="entry name" value="CYTOCHROME_P450"/>
    <property type="match status" value="1"/>
</dbReference>
<dbReference type="GO" id="GO:0005506">
    <property type="term" value="F:iron ion binding"/>
    <property type="evidence" value="ECO:0007669"/>
    <property type="project" value="InterPro"/>
</dbReference>
<dbReference type="Gene3D" id="1.10.630.10">
    <property type="entry name" value="Cytochrome P450"/>
    <property type="match status" value="1"/>
</dbReference>
<gene>
    <name evidence="9" type="ORF">NPX13_g460</name>
</gene>
<dbReference type="InterPro" id="IPR036396">
    <property type="entry name" value="Cyt_P450_sf"/>
</dbReference>
<dbReference type="InterPro" id="IPR017972">
    <property type="entry name" value="Cyt_P450_CS"/>
</dbReference>
<evidence type="ECO:0000256" key="8">
    <source>
        <dbReference type="SAM" id="Phobius"/>
    </source>
</evidence>
<dbReference type="InterPro" id="IPR001128">
    <property type="entry name" value="Cyt_P450"/>
</dbReference>
<evidence type="ECO:0008006" key="11">
    <source>
        <dbReference type="Google" id="ProtNLM"/>
    </source>
</evidence>
<dbReference type="PRINTS" id="PR00463">
    <property type="entry name" value="EP450I"/>
</dbReference>
<comment type="similarity">
    <text evidence="6">Belongs to the cytochrome P450 family.</text>
</comment>
<keyword evidence="10" id="KW-1185">Reference proteome</keyword>
<keyword evidence="6" id="KW-0503">Monooxygenase</keyword>
<dbReference type="Proteomes" id="UP001148614">
    <property type="component" value="Unassembled WGS sequence"/>
</dbReference>
<feature type="compositionally biased region" description="Basic and acidic residues" evidence="7">
    <location>
        <begin position="600"/>
        <end position="609"/>
    </location>
</feature>
<dbReference type="CDD" id="cd11060">
    <property type="entry name" value="CYP57A1-like"/>
    <property type="match status" value="1"/>
</dbReference>
<dbReference type="Pfam" id="PF00067">
    <property type="entry name" value="p450"/>
    <property type="match status" value="1"/>
</dbReference>
<evidence type="ECO:0000313" key="10">
    <source>
        <dbReference type="Proteomes" id="UP001148614"/>
    </source>
</evidence>
<proteinExistence type="inferred from homology"/>
<keyword evidence="8" id="KW-1133">Transmembrane helix</keyword>
<evidence type="ECO:0000256" key="6">
    <source>
        <dbReference type="RuleBase" id="RU000461"/>
    </source>
</evidence>
<reference evidence="9" key="1">
    <citation type="submission" date="2022-07" db="EMBL/GenBank/DDBJ databases">
        <title>Genome Sequence of Xylaria arbuscula.</title>
        <authorList>
            <person name="Buettner E."/>
        </authorList>
    </citation>
    <scope>NUCLEOTIDE SEQUENCE</scope>
    <source>
        <strain evidence="9">VT107</strain>
    </source>
</reference>
<evidence type="ECO:0000256" key="3">
    <source>
        <dbReference type="ARBA" id="ARBA00022723"/>
    </source>
</evidence>
<keyword evidence="8" id="KW-0812">Transmembrane</keyword>
<dbReference type="GO" id="GO:0016705">
    <property type="term" value="F:oxidoreductase activity, acting on paired donors, with incorporation or reduction of molecular oxygen"/>
    <property type="evidence" value="ECO:0007669"/>
    <property type="project" value="InterPro"/>
</dbReference>
<accession>A0A9W8NNW2</accession>
<evidence type="ECO:0000256" key="5">
    <source>
        <dbReference type="PIRSR" id="PIRSR602401-1"/>
    </source>
</evidence>
<feature type="compositionally biased region" description="Polar residues" evidence="7">
    <location>
        <begin position="615"/>
        <end position="628"/>
    </location>
</feature>
<keyword evidence="8" id="KW-0472">Membrane</keyword>
<protein>
    <recommendedName>
        <fullName evidence="11">Cytochrome P450</fullName>
    </recommendedName>
</protein>
<evidence type="ECO:0000256" key="4">
    <source>
        <dbReference type="ARBA" id="ARBA00023004"/>
    </source>
</evidence>
<evidence type="ECO:0000256" key="2">
    <source>
        <dbReference type="ARBA" id="ARBA00022617"/>
    </source>
</evidence>
<keyword evidence="3 5" id="KW-0479">Metal-binding</keyword>
<dbReference type="GO" id="GO:0020037">
    <property type="term" value="F:heme binding"/>
    <property type="evidence" value="ECO:0007669"/>
    <property type="project" value="InterPro"/>
</dbReference>
<dbReference type="SUPFAM" id="SSF48264">
    <property type="entry name" value="Cytochrome P450"/>
    <property type="match status" value="1"/>
</dbReference>
<organism evidence="9 10">
    <name type="scientific">Xylaria arbuscula</name>
    <dbReference type="NCBI Taxonomy" id="114810"/>
    <lineage>
        <taxon>Eukaryota</taxon>
        <taxon>Fungi</taxon>
        <taxon>Dikarya</taxon>
        <taxon>Ascomycota</taxon>
        <taxon>Pezizomycotina</taxon>
        <taxon>Sordariomycetes</taxon>
        <taxon>Xylariomycetidae</taxon>
        <taxon>Xylariales</taxon>
        <taxon>Xylariaceae</taxon>
        <taxon>Xylaria</taxon>
    </lineage>
</organism>
<feature type="region of interest" description="Disordered" evidence="7">
    <location>
        <begin position="599"/>
        <end position="636"/>
    </location>
</feature>
<comment type="cofactor">
    <cofactor evidence="1 5">
        <name>heme</name>
        <dbReference type="ChEBI" id="CHEBI:30413"/>
    </cofactor>
</comment>
<keyword evidence="6" id="KW-0560">Oxidoreductase</keyword>
<sequence>MASHTGVSVVLSYPFTSLAVIFVTYWVGWIIYARNFHPLSKVPGPWLASVSRVWFMMQIATAEKTTRRLHEKYGPVLRISPNEVTCASPEAIKLIYRTQQPLNKTDFYTPWNSQNFSKHRDAFTEMNDKRHGERRRIVNHVYSLANILKSEKYIDLCSEIFMKRLEAFAESKQEMDLGKWLQMYAFDVIGELYFGRMFGFMENSHDHGNWIQSLDLLMPFLCMTSVAPSYVRPLILSSALAVPGSLKALKAVDTIGTASRAVVAERFDISSKPDYEPRADVLQQLYNIYVEKGFKVDFNMGDIEQEAYVALFAGSDTTAIAFRSVFYNLMKNPDVYEALLEEIDIAADEGMLHFPVTYAEASKLPLLCACIKEALRVHPGVQLTIPRISPPEGLELCGTFIPSGYTVGVNGAVVHFDKSVFGPDADQFRPSRWLEDKEKATNMDRYMLHFGAGTRTCIGKNISIAEIHKLVPEILRKFKFEMWDKDAQWETNNLWFCKQTGIKTFNSTPKEAVASALGLDIGPRIGIESKDSEQAAQYARSRASNGTRKPGNSFERLSSRNSFSNAIHFGSRDPITMHVSKFIFTLTTAIGLISATPVTKPDESAKRDVPAPQLYSGTKNIVDNNNRGDSLPQIYKEPKYIVKREQEKGLRNWS</sequence>
<dbReference type="GO" id="GO:0004497">
    <property type="term" value="F:monooxygenase activity"/>
    <property type="evidence" value="ECO:0007669"/>
    <property type="project" value="UniProtKB-KW"/>
</dbReference>
<evidence type="ECO:0000313" key="9">
    <source>
        <dbReference type="EMBL" id="KAJ3580101.1"/>
    </source>
</evidence>
<evidence type="ECO:0000256" key="1">
    <source>
        <dbReference type="ARBA" id="ARBA00001971"/>
    </source>
</evidence>
<evidence type="ECO:0000256" key="7">
    <source>
        <dbReference type="SAM" id="MobiDB-lite"/>
    </source>
</evidence>
<dbReference type="PRINTS" id="PR00385">
    <property type="entry name" value="P450"/>
</dbReference>
<keyword evidence="4 5" id="KW-0408">Iron</keyword>
<dbReference type="AlphaFoldDB" id="A0A9W8NNW2"/>
<dbReference type="PANTHER" id="PTHR24305:SF229">
    <property type="entry name" value="P450, PUTATIVE (EUROFUNG)-RELATED"/>
    <property type="match status" value="1"/>
</dbReference>
<comment type="caution">
    <text evidence="9">The sequence shown here is derived from an EMBL/GenBank/DDBJ whole genome shotgun (WGS) entry which is preliminary data.</text>
</comment>
<feature type="transmembrane region" description="Helical" evidence="8">
    <location>
        <begin position="12"/>
        <end position="32"/>
    </location>
</feature>
<dbReference type="InterPro" id="IPR050121">
    <property type="entry name" value="Cytochrome_P450_monoxygenase"/>
</dbReference>
<dbReference type="InterPro" id="IPR002401">
    <property type="entry name" value="Cyt_P450_E_grp-I"/>
</dbReference>
<keyword evidence="2 5" id="KW-0349">Heme</keyword>
<dbReference type="EMBL" id="JANPWZ010000030">
    <property type="protein sequence ID" value="KAJ3580101.1"/>
    <property type="molecule type" value="Genomic_DNA"/>
</dbReference>
<dbReference type="VEuPathDB" id="FungiDB:F4678DRAFT_483391"/>
<name>A0A9W8NNW2_9PEZI</name>